<dbReference type="Proteomes" id="UP000596742">
    <property type="component" value="Unassembled WGS sequence"/>
</dbReference>
<keyword evidence="5" id="KW-1185">Reference proteome</keyword>
<dbReference type="Pfam" id="PF20209">
    <property type="entry name" value="DUF6570"/>
    <property type="match status" value="1"/>
</dbReference>
<proteinExistence type="predicted"/>
<feature type="compositionally biased region" description="Basic and acidic residues" evidence="1">
    <location>
        <begin position="24"/>
        <end position="38"/>
    </location>
</feature>
<comment type="caution">
    <text evidence="4">The sequence shown here is derived from an EMBL/GenBank/DDBJ whole genome shotgun (WGS) entry which is preliminary data.</text>
</comment>
<organism evidence="4 5">
    <name type="scientific">Mytilus galloprovincialis</name>
    <name type="common">Mediterranean mussel</name>
    <dbReference type="NCBI Taxonomy" id="29158"/>
    <lineage>
        <taxon>Eukaryota</taxon>
        <taxon>Metazoa</taxon>
        <taxon>Spiralia</taxon>
        <taxon>Lophotrochozoa</taxon>
        <taxon>Mollusca</taxon>
        <taxon>Bivalvia</taxon>
        <taxon>Autobranchia</taxon>
        <taxon>Pteriomorphia</taxon>
        <taxon>Mytilida</taxon>
        <taxon>Mytiloidea</taxon>
        <taxon>Mytilidae</taxon>
        <taxon>Mytilinae</taxon>
        <taxon>Mytilus</taxon>
    </lineage>
</organism>
<evidence type="ECO:0000313" key="5">
    <source>
        <dbReference type="Proteomes" id="UP000596742"/>
    </source>
</evidence>
<sequence length="553" mass="66168">MNKESVRKQIYRKTISQQKQHITRQKDKERRRFNREQFSKHDKELIKRADLDRKRLFRDKLSQDDKELAKTAAVKRMKMFRQELPQDDKELIKRADSGRKRLFRDKLSQDDKELAKTAAVKRMKMFRQELSQDDKELAKTAAVKRMKMFRQELPQDDKELAKRAAVKRMQIYRQKLPQDDKELIKRADSDKKRLFRDQLPQDDKELVKRADLKRKRLFRDKLPQDDKELVKRADLKRKRLFRDQLPQESRNIRNTKEAKRKSFERKTLPYDRLQDKLKLKRNRMSKLRQKRSLDIDHKLRLFRKHISESPEYICTVCNRMLYKSTVVRLKNEKFKFKDMLEKCKTGSQSRDNIEYICKTCMKHIQNNKMPPQAEANNMMLPDVPKIIQDLTPLEARILSTRYPFMKLLAFIPRGRQTGIKGAVINVPVNVQQVCTSLPQTPISAGIIPIKIKRKKCYKGNAFFQNIRPKVILECLQWLKKIILIILILRKHQTGKTQVQVKIRNFGMLLLRMIITLLIMMIPMTTKMILRMKNLKNQTMEMNLTLLNKKKCLI</sequence>
<keyword evidence="2" id="KW-0472">Membrane</keyword>
<dbReference type="OrthoDB" id="6137013at2759"/>
<feature type="domain" description="DUF6570" evidence="3">
    <location>
        <begin position="366"/>
        <end position="480"/>
    </location>
</feature>
<name>A0A8B6HES2_MYTGA</name>
<reference evidence="4" key="1">
    <citation type="submission" date="2018-11" db="EMBL/GenBank/DDBJ databases">
        <authorList>
            <person name="Alioto T."/>
            <person name="Alioto T."/>
        </authorList>
    </citation>
    <scope>NUCLEOTIDE SEQUENCE</scope>
</reference>
<gene>
    <name evidence="4" type="ORF">MGAL_10B022418</name>
</gene>
<keyword evidence="2" id="KW-1133">Transmembrane helix</keyword>
<evidence type="ECO:0000313" key="4">
    <source>
        <dbReference type="EMBL" id="VDI78600.1"/>
    </source>
</evidence>
<feature type="region of interest" description="Disordered" evidence="1">
    <location>
        <begin position="1"/>
        <end position="38"/>
    </location>
</feature>
<feature type="transmembrane region" description="Helical" evidence="2">
    <location>
        <begin position="508"/>
        <end position="529"/>
    </location>
</feature>
<dbReference type="EMBL" id="UYJE01009990">
    <property type="protein sequence ID" value="VDI78600.1"/>
    <property type="molecule type" value="Genomic_DNA"/>
</dbReference>
<evidence type="ECO:0000259" key="3">
    <source>
        <dbReference type="Pfam" id="PF20209"/>
    </source>
</evidence>
<evidence type="ECO:0000256" key="2">
    <source>
        <dbReference type="SAM" id="Phobius"/>
    </source>
</evidence>
<evidence type="ECO:0000256" key="1">
    <source>
        <dbReference type="SAM" id="MobiDB-lite"/>
    </source>
</evidence>
<dbReference type="InterPro" id="IPR046700">
    <property type="entry name" value="DUF6570"/>
</dbReference>
<protein>
    <recommendedName>
        <fullName evidence="3">DUF6570 domain-containing protein</fullName>
    </recommendedName>
</protein>
<keyword evidence="2" id="KW-0812">Transmembrane</keyword>
<accession>A0A8B6HES2</accession>
<dbReference type="AlphaFoldDB" id="A0A8B6HES2"/>